<evidence type="ECO:0000259" key="2">
    <source>
        <dbReference type="Pfam" id="PF01266"/>
    </source>
</evidence>
<dbReference type="InterPro" id="IPR006076">
    <property type="entry name" value="FAD-dep_OxRdtase"/>
</dbReference>
<reference evidence="3 4" key="1">
    <citation type="journal article" date="2014" name="Antonie Van Leeuwenhoek">
        <title>Hyphomonas beringensis sp. nov. and Hyphomonas chukchiensis sp. nov., isolated from surface seawater of the Bering Sea and Chukchi Sea.</title>
        <authorList>
            <person name="Li C."/>
            <person name="Lai Q."/>
            <person name="Li G."/>
            <person name="Dong C."/>
            <person name="Wang J."/>
            <person name="Liao Y."/>
            <person name="Shao Z."/>
        </authorList>
    </citation>
    <scope>NUCLEOTIDE SEQUENCE [LARGE SCALE GENOMIC DNA]</scope>
    <source>
        <strain evidence="3 4">VP2</strain>
    </source>
</reference>
<protein>
    <recommendedName>
        <fullName evidence="2">FAD dependent oxidoreductase domain-containing protein</fullName>
    </recommendedName>
</protein>
<dbReference type="Pfam" id="PF01266">
    <property type="entry name" value="DAO"/>
    <property type="match status" value="1"/>
</dbReference>
<accession>A0A059FGP4</accession>
<comment type="caution">
    <text evidence="3">The sequence shown here is derived from an EMBL/GenBank/DDBJ whole genome shotgun (WGS) entry which is preliminary data.</text>
</comment>
<evidence type="ECO:0000313" key="3">
    <source>
        <dbReference type="EMBL" id="KCZ89782.1"/>
    </source>
</evidence>
<dbReference type="PANTHER" id="PTHR43422:SF3">
    <property type="entry name" value="THIAMINE THIAZOLE SYNTHASE"/>
    <property type="match status" value="1"/>
</dbReference>
<dbReference type="RefSeq" id="WP_035579471.1">
    <property type="nucleotide sequence ID" value="NZ_ARYJ01000003.1"/>
</dbReference>
<dbReference type="STRING" id="1280952.HJA_06007"/>
<gene>
    <name evidence="3" type="ORF">HJA_06007</name>
</gene>
<dbReference type="EMBL" id="ARYJ01000003">
    <property type="protein sequence ID" value="KCZ89782.1"/>
    <property type="molecule type" value="Genomic_DNA"/>
</dbReference>
<evidence type="ECO:0000256" key="1">
    <source>
        <dbReference type="ARBA" id="ARBA00023002"/>
    </source>
</evidence>
<dbReference type="eggNOG" id="COG0644">
    <property type="taxonomic scope" value="Bacteria"/>
</dbReference>
<organism evidence="3 4">
    <name type="scientific">Hyphomonas jannaschiana VP2</name>
    <dbReference type="NCBI Taxonomy" id="1280952"/>
    <lineage>
        <taxon>Bacteria</taxon>
        <taxon>Pseudomonadati</taxon>
        <taxon>Pseudomonadota</taxon>
        <taxon>Alphaproteobacteria</taxon>
        <taxon>Hyphomonadales</taxon>
        <taxon>Hyphomonadaceae</taxon>
        <taxon>Hyphomonas</taxon>
    </lineage>
</organism>
<dbReference type="Proteomes" id="UP000024816">
    <property type="component" value="Unassembled WGS sequence"/>
</dbReference>
<evidence type="ECO:0000313" key="4">
    <source>
        <dbReference type="Proteomes" id="UP000024816"/>
    </source>
</evidence>
<feature type="domain" description="FAD dependent oxidoreductase" evidence="2">
    <location>
        <begin position="4"/>
        <end position="36"/>
    </location>
</feature>
<dbReference type="SUPFAM" id="SSF51905">
    <property type="entry name" value="FAD/NAD(P)-binding domain"/>
    <property type="match status" value="1"/>
</dbReference>
<sequence length="506" mass="57079">MSEDVLVVGAGIGGLCTALSLAPTGRQITLLERDQPPPAEDPDVVFLNWHRRGAGHVRQSHAFLARLRNIIKQHHPELLDDLKAMGARDLTFDMMLSDIQRAHYQPLPEDSDLTIITSRRTTLELAIRRYVERLENVTIRSGFFVRKLSTRPVANGVVEVIGVSGEQEDVPVELTTKTIVDASGKSGFLIEQLMEEGAAITEESESAGILYFTRHYRLLPGMEEPDRTKNPPASGDLGYIKFGVFPGDNGCFSITISVPEVETELRKAIMNPDIFHGITLQLPGLYPWTNSERAEPRGKVHGMGDLHSRWRDVVTDGKPTVLNYYPLGDTLVRTNPLYGRGCSFAAVSAELLRETFDETSDPETRQIIYNKRLRNELRPYYINQRAQDRSAIKRAEAALTPGYKKSWRGRIIESFFEDGVRIAIRSDVDLLRQAMRGFHMLEHPNKWLGKPKNFSRVLYYWARGKKRNVAAYPPEPGPDRTELMRALEIDHLSDLRLEAVEAKPAA</sequence>
<dbReference type="PATRIC" id="fig|1280952.3.peg.1191"/>
<dbReference type="Gene3D" id="3.50.50.60">
    <property type="entry name" value="FAD/NAD(P)-binding domain"/>
    <property type="match status" value="1"/>
</dbReference>
<dbReference type="AlphaFoldDB" id="A0A059FGP4"/>
<dbReference type="PANTHER" id="PTHR43422">
    <property type="entry name" value="THIAMINE THIAZOLE SYNTHASE"/>
    <property type="match status" value="1"/>
</dbReference>
<keyword evidence="4" id="KW-1185">Reference proteome</keyword>
<name>A0A059FGP4_9PROT</name>
<dbReference type="GO" id="GO:0016491">
    <property type="term" value="F:oxidoreductase activity"/>
    <property type="evidence" value="ECO:0007669"/>
    <property type="project" value="UniProtKB-KW"/>
</dbReference>
<dbReference type="OrthoDB" id="9805337at2"/>
<proteinExistence type="predicted"/>
<keyword evidence="1" id="KW-0560">Oxidoreductase</keyword>
<dbReference type="InterPro" id="IPR036188">
    <property type="entry name" value="FAD/NAD-bd_sf"/>
</dbReference>